<dbReference type="InterPro" id="IPR036909">
    <property type="entry name" value="Cyt_c-like_dom_sf"/>
</dbReference>
<dbReference type="EMBL" id="QRYC01000014">
    <property type="protein sequence ID" value="RGU55856.1"/>
    <property type="molecule type" value="Genomic_DNA"/>
</dbReference>
<dbReference type="InterPro" id="IPR051395">
    <property type="entry name" value="Cytochrome_c_Peroxidase/MauG"/>
</dbReference>
<dbReference type="GO" id="GO:0009055">
    <property type="term" value="F:electron transfer activity"/>
    <property type="evidence" value="ECO:0007669"/>
    <property type="project" value="InterPro"/>
</dbReference>
<dbReference type="PANTHER" id="PTHR30600">
    <property type="entry name" value="CYTOCHROME C PEROXIDASE-RELATED"/>
    <property type="match status" value="1"/>
</dbReference>
<evidence type="ECO:0000259" key="6">
    <source>
        <dbReference type="PROSITE" id="PS51007"/>
    </source>
</evidence>
<dbReference type="AlphaFoldDB" id="A0A412TPZ7"/>
<evidence type="ECO:0000256" key="4">
    <source>
        <dbReference type="PROSITE-ProRule" id="PRU00433"/>
    </source>
</evidence>
<dbReference type="Gene3D" id="1.10.760.10">
    <property type="entry name" value="Cytochrome c-like domain"/>
    <property type="match status" value="1"/>
</dbReference>
<dbReference type="Pfam" id="PF06537">
    <property type="entry name" value="DHOR"/>
    <property type="match status" value="2"/>
</dbReference>
<dbReference type="Proteomes" id="UP000284243">
    <property type="component" value="Unassembled WGS sequence"/>
</dbReference>
<comment type="caution">
    <text evidence="7">The sequence shown here is derived from an EMBL/GenBank/DDBJ whole genome shotgun (WGS) entry which is preliminary data.</text>
</comment>
<dbReference type="GO" id="GO:0046872">
    <property type="term" value="F:metal ion binding"/>
    <property type="evidence" value="ECO:0007669"/>
    <property type="project" value="UniProtKB-KW"/>
</dbReference>
<dbReference type="PROSITE" id="PS51257">
    <property type="entry name" value="PROKAR_LIPOPROTEIN"/>
    <property type="match status" value="1"/>
</dbReference>
<evidence type="ECO:0000256" key="1">
    <source>
        <dbReference type="ARBA" id="ARBA00022617"/>
    </source>
</evidence>
<proteinExistence type="predicted"/>
<evidence type="ECO:0000313" key="8">
    <source>
        <dbReference type="Proteomes" id="UP000284243"/>
    </source>
</evidence>
<gene>
    <name evidence="7" type="ORF">DWW57_11235</name>
</gene>
<dbReference type="FunFam" id="1.10.760.10:FF:000010">
    <property type="entry name" value="Predicted thiol oxidoreductase"/>
    <property type="match status" value="1"/>
</dbReference>
<keyword evidence="5" id="KW-0732">Signal</keyword>
<evidence type="ECO:0000256" key="5">
    <source>
        <dbReference type="SAM" id="SignalP"/>
    </source>
</evidence>
<dbReference type="InterPro" id="IPR009056">
    <property type="entry name" value="Cyt_c-like_dom"/>
</dbReference>
<accession>A0A412TPZ7</accession>
<name>A0A412TPZ7_9BACT</name>
<keyword evidence="2 4" id="KW-0479">Metal-binding</keyword>
<dbReference type="PIRSF" id="PIRSF028099">
    <property type="entry name" value="DUF1111"/>
    <property type="match status" value="1"/>
</dbReference>
<dbReference type="PANTHER" id="PTHR30600:SF4">
    <property type="entry name" value="CYTOCHROME C DOMAIN-CONTAINING PROTEIN"/>
    <property type="match status" value="1"/>
</dbReference>
<protein>
    <submittedName>
        <fullName evidence="7">Thiol oxidoreductase</fullName>
    </submittedName>
</protein>
<keyword evidence="3 4" id="KW-0408">Iron</keyword>
<dbReference type="PROSITE" id="PS51007">
    <property type="entry name" value="CYTC"/>
    <property type="match status" value="1"/>
</dbReference>
<evidence type="ECO:0000256" key="3">
    <source>
        <dbReference type="ARBA" id="ARBA00023004"/>
    </source>
</evidence>
<dbReference type="InterPro" id="IPR010538">
    <property type="entry name" value="DHOR"/>
</dbReference>
<dbReference type="SUPFAM" id="SSF46626">
    <property type="entry name" value="Cytochrome c"/>
    <property type="match status" value="1"/>
</dbReference>
<reference evidence="7 8" key="1">
    <citation type="submission" date="2018-08" db="EMBL/GenBank/DDBJ databases">
        <title>A genome reference for cultivated species of the human gut microbiota.</title>
        <authorList>
            <person name="Zou Y."/>
            <person name="Xue W."/>
            <person name="Luo G."/>
        </authorList>
    </citation>
    <scope>NUCLEOTIDE SEQUENCE [LARGE SCALE GENOMIC DNA]</scope>
    <source>
        <strain evidence="7 8">AF16-14</strain>
    </source>
</reference>
<evidence type="ECO:0000313" key="7">
    <source>
        <dbReference type="EMBL" id="RGU55856.1"/>
    </source>
</evidence>
<evidence type="ECO:0000256" key="2">
    <source>
        <dbReference type="ARBA" id="ARBA00022723"/>
    </source>
</evidence>
<keyword evidence="1 4" id="KW-0349">Heme</keyword>
<feature type="domain" description="Cytochrome c" evidence="6">
    <location>
        <begin position="334"/>
        <end position="478"/>
    </location>
</feature>
<feature type="signal peptide" evidence="5">
    <location>
        <begin position="1"/>
        <end position="21"/>
    </location>
</feature>
<feature type="chain" id="PRO_5018972243" evidence="5">
    <location>
        <begin position="22"/>
        <end position="478"/>
    </location>
</feature>
<organism evidence="7 8">
    <name type="scientific">Odoribacter splanchnicus</name>
    <dbReference type="NCBI Taxonomy" id="28118"/>
    <lineage>
        <taxon>Bacteria</taxon>
        <taxon>Pseudomonadati</taxon>
        <taxon>Bacteroidota</taxon>
        <taxon>Bacteroidia</taxon>
        <taxon>Bacteroidales</taxon>
        <taxon>Odoribacteraceae</taxon>
        <taxon>Odoribacter</taxon>
    </lineage>
</organism>
<sequence length="478" mass="53421">MKIQYFINVSFCLFLLWTVVACEKEGVDEQDIEVPEGYALSAGISTIFLNSSKAYDTPADWLSGNYASRFNRGDKLYDDVRTTDNSYGGGLGPVYAGYSCGSCHRNAGRTRPTLWSGGGSGSYGFSSMLVYISRKNGAFFQDYGRVLHDQAIYGVKPEGKLSVTYAYETFRFPDGEEYELCKPTYTISEWYADSIRPEDLFCTVRIPLRHVGMGQIMALDRTEIEALAAKSNYPEYGISGRCNYINERGILSLGVSGNKAQHADLTVELGFSSDMGVTNSRYPEEICEGQAQVNQGSMMGLTYDQLDVSTEDMENVDLYMQGLGVPARRNVNDPTVIRGEQNFYRAKCHLCHTVTLHTRPRGSVLLNNTQLPWLGRQTIHPYSDFLLHDMGSEIMGVGLNDNYVSGLARGNEWRTTPLWGIGLQEKVNGHTYFLHDGRARNLVEAIMWHGGEGEASKNIFKNMEKEERDALIAFLNSL</sequence>
<dbReference type="GO" id="GO:0004130">
    <property type="term" value="F:cytochrome-c peroxidase activity"/>
    <property type="evidence" value="ECO:0007669"/>
    <property type="project" value="TreeGrafter"/>
</dbReference>
<dbReference type="RefSeq" id="WP_022159838.1">
    <property type="nucleotide sequence ID" value="NZ_CABJFF010000018.1"/>
</dbReference>
<dbReference type="GO" id="GO:0020037">
    <property type="term" value="F:heme binding"/>
    <property type="evidence" value="ECO:0007669"/>
    <property type="project" value="InterPro"/>
</dbReference>